<keyword evidence="3" id="KW-1185">Reference proteome</keyword>
<organism evidence="2 3">
    <name type="scientific">Streptomyces broussonetiae</name>
    <dbReference type="NCBI Taxonomy" id="2686304"/>
    <lineage>
        <taxon>Bacteria</taxon>
        <taxon>Bacillati</taxon>
        <taxon>Actinomycetota</taxon>
        <taxon>Actinomycetes</taxon>
        <taxon>Kitasatosporales</taxon>
        <taxon>Streptomycetaceae</taxon>
        <taxon>Streptomyces</taxon>
    </lineage>
</organism>
<dbReference type="Proteomes" id="UP001585080">
    <property type="component" value="Unassembled WGS sequence"/>
</dbReference>
<comment type="caution">
    <text evidence="2">The sequence shown here is derived from an EMBL/GenBank/DDBJ whole genome shotgun (WGS) entry which is preliminary data.</text>
</comment>
<dbReference type="Pfam" id="PF14028">
    <property type="entry name" value="Lant_dehydr_C"/>
    <property type="match status" value="1"/>
</dbReference>
<gene>
    <name evidence="2" type="ORF">VSS16_19585</name>
</gene>
<dbReference type="InterPro" id="IPR023809">
    <property type="entry name" value="Thiopep_bacteriocin_synth_dom"/>
</dbReference>
<evidence type="ECO:0000259" key="1">
    <source>
        <dbReference type="Pfam" id="PF14028"/>
    </source>
</evidence>
<dbReference type="EMBL" id="JAYMRP010000016">
    <property type="protein sequence ID" value="MFB8774904.1"/>
    <property type="molecule type" value="Genomic_DNA"/>
</dbReference>
<sequence>MSELTRSPGAWQALHVFYAANPQPLLVKCVGPLVAGLDGDGLLAGHFFINYWLEGPHVRLRLKPATEEAAPEVRRRAEEAVDAFLRSRPALYEVDSGFLNEFYNTLFEIEFPEDDRGDFMAEDGRMRLRPNNSRSWEPYEPEYGKYGGPAGVALAEWHFAHSSDLVIDALGTMNLHLRTVLLGTSAQLMMVMASCFLTDDEELAGYLQRYYEFWHRAFPGTGFIGSAEYDRHYAEMAPRLGRRFGEIRRAVATNRLDALPAFLRGWAAHCLELRRRAAALAEAGELVFRSWDGSRDERVSDPALALPLLLSPYMHMTNNRLHVTIRDEAYLSHILGRVLRSGAAGATEAAS</sequence>
<name>A0ABV5EDH7_9ACTN</name>
<dbReference type="RefSeq" id="WP_376733589.1">
    <property type="nucleotide sequence ID" value="NZ_JAYMRP010000016.1"/>
</dbReference>
<evidence type="ECO:0000313" key="3">
    <source>
        <dbReference type="Proteomes" id="UP001585080"/>
    </source>
</evidence>
<protein>
    <submittedName>
        <fullName evidence="2">Lantibiotic dehydratase C-terminal domain-containing protein</fullName>
    </submittedName>
</protein>
<reference evidence="2 3" key="1">
    <citation type="submission" date="2024-01" db="EMBL/GenBank/DDBJ databases">
        <title>Genome mining of biosynthetic gene clusters to explore secondary metabolites of Streptomyces sp.</title>
        <authorList>
            <person name="Baig A."/>
            <person name="Ajitkumar Shintre N."/>
            <person name="Kumar H."/>
            <person name="Anbarasu A."/>
            <person name="Ramaiah S."/>
        </authorList>
    </citation>
    <scope>NUCLEOTIDE SEQUENCE [LARGE SCALE GENOMIC DNA]</scope>
    <source>
        <strain evidence="2 3">A57</strain>
    </source>
</reference>
<accession>A0ABV5EDH7</accession>
<proteinExistence type="predicted"/>
<feature type="domain" description="Thiopeptide-type bacteriocin biosynthesis" evidence="1">
    <location>
        <begin position="11"/>
        <end position="338"/>
    </location>
</feature>
<evidence type="ECO:0000313" key="2">
    <source>
        <dbReference type="EMBL" id="MFB8774904.1"/>
    </source>
</evidence>